<accession>A0AAQ3P6U2</accession>
<dbReference type="AlphaFoldDB" id="A0AAQ3P6U2"/>
<reference evidence="1 2" key="1">
    <citation type="journal article" date="2023" name="Life. Sci Alliance">
        <title>Evolutionary insights into 3D genome organization and epigenetic landscape of Vigna mungo.</title>
        <authorList>
            <person name="Junaid A."/>
            <person name="Singh B."/>
            <person name="Bhatia S."/>
        </authorList>
    </citation>
    <scope>NUCLEOTIDE SEQUENCE [LARGE SCALE GENOMIC DNA]</scope>
    <source>
        <strain evidence="1">Urdbean</strain>
    </source>
</reference>
<dbReference type="EMBL" id="CP144700">
    <property type="protein sequence ID" value="WVZ22071.1"/>
    <property type="molecule type" value="Genomic_DNA"/>
</dbReference>
<evidence type="ECO:0000313" key="1">
    <source>
        <dbReference type="EMBL" id="WVZ22071.1"/>
    </source>
</evidence>
<evidence type="ECO:0000313" key="2">
    <source>
        <dbReference type="Proteomes" id="UP001374535"/>
    </source>
</evidence>
<gene>
    <name evidence="1" type="ORF">V8G54_000615</name>
</gene>
<sequence length="119" mass="14181">MNIFFCFEDKFYIASNLPQRIHFCYFNRKNTSDTDNYYYNNHFIFLHDLLRELAIYESTLEPIEERKRLIIHTNENESEGGLDEKQQGFVIRILSNCFKYCVKHKPQQITASTLSISIG</sequence>
<proteinExistence type="predicted"/>
<name>A0AAQ3P6U2_VIGMU</name>
<organism evidence="1 2">
    <name type="scientific">Vigna mungo</name>
    <name type="common">Black gram</name>
    <name type="synonym">Phaseolus mungo</name>
    <dbReference type="NCBI Taxonomy" id="3915"/>
    <lineage>
        <taxon>Eukaryota</taxon>
        <taxon>Viridiplantae</taxon>
        <taxon>Streptophyta</taxon>
        <taxon>Embryophyta</taxon>
        <taxon>Tracheophyta</taxon>
        <taxon>Spermatophyta</taxon>
        <taxon>Magnoliopsida</taxon>
        <taxon>eudicotyledons</taxon>
        <taxon>Gunneridae</taxon>
        <taxon>Pentapetalae</taxon>
        <taxon>rosids</taxon>
        <taxon>fabids</taxon>
        <taxon>Fabales</taxon>
        <taxon>Fabaceae</taxon>
        <taxon>Papilionoideae</taxon>
        <taxon>50 kb inversion clade</taxon>
        <taxon>NPAAA clade</taxon>
        <taxon>indigoferoid/millettioid clade</taxon>
        <taxon>Phaseoleae</taxon>
        <taxon>Vigna</taxon>
    </lineage>
</organism>
<protein>
    <submittedName>
        <fullName evidence="1">Uncharacterized protein</fullName>
    </submittedName>
</protein>
<keyword evidence="2" id="KW-1185">Reference proteome</keyword>
<dbReference type="Proteomes" id="UP001374535">
    <property type="component" value="Chromosome 1"/>
</dbReference>